<evidence type="ECO:0000313" key="2">
    <source>
        <dbReference type="EMBL" id="CAK0809499.1"/>
    </source>
</evidence>
<sequence length="339" mass="35943">MARAPPHAPRSLLAAARAAPNKTNKKNSAGSSGRQAQESQQARAPKTPAFALRGVFAPSGGRRGKMPVPEQGAALCSLTAPAQSCPALPGPERTTALSSSKQWTRILERVARAEARLSIETIRIIKTLAETLRFLKHRLGWTQGSAHSSSPSVPSCPGRTARQRHVSPTPAGQISKTPAGAQRLQGVCSQAGLSGASDAPAPIEPAGVQCGRGRKKPSQGTQPWKPAREVHLREKPDHPERSSSLDGRGRSPRSARNEETQDTLTKSMWFLGARPHCRSDLGDASRGSEFEGCLQSGGPQRGVRCPSADYTSRGRVRTWSQNERAGTARGGSARGGVLC</sequence>
<dbReference type="Proteomes" id="UP001189429">
    <property type="component" value="Unassembled WGS sequence"/>
</dbReference>
<evidence type="ECO:0000313" key="3">
    <source>
        <dbReference type="Proteomes" id="UP001189429"/>
    </source>
</evidence>
<organism evidence="2 3">
    <name type="scientific">Prorocentrum cordatum</name>
    <dbReference type="NCBI Taxonomy" id="2364126"/>
    <lineage>
        <taxon>Eukaryota</taxon>
        <taxon>Sar</taxon>
        <taxon>Alveolata</taxon>
        <taxon>Dinophyceae</taxon>
        <taxon>Prorocentrales</taxon>
        <taxon>Prorocentraceae</taxon>
        <taxon>Prorocentrum</taxon>
    </lineage>
</organism>
<feature type="region of interest" description="Disordered" evidence="1">
    <location>
        <begin position="192"/>
        <end position="263"/>
    </location>
</feature>
<dbReference type="EMBL" id="CAUYUJ010004430">
    <property type="protein sequence ID" value="CAK0809499.1"/>
    <property type="molecule type" value="Genomic_DNA"/>
</dbReference>
<feature type="compositionally biased region" description="Low complexity" evidence="1">
    <location>
        <begin position="145"/>
        <end position="157"/>
    </location>
</feature>
<feature type="region of interest" description="Disordered" evidence="1">
    <location>
        <begin position="142"/>
        <end position="178"/>
    </location>
</feature>
<comment type="caution">
    <text evidence="2">The sequence shown here is derived from an EMBL/GenBank/DDBJ whole genome shotgun (WGS) entry which is preliminary data.</text>
</comment>
<evidence type="ECO:0000256" key="1">
    <source>
        <dbReference type="SAM" id="MobiDB-lite"/>
    </source>
</evidence>
<protein>
    <submittedName>
        <fullName evidence="2">Uncharacterized protein</fullName>
    </submittedName>
</protein>
<feature type="compositionally biased region" description="Basic and acidic residues" evidence="1">
    <location>
        <begin position="226"/>
        <end position="259"/>
    </location>
</feature>
<gene>
    <name evidence="2" type="ORF">PCOR1329_LOCUS14738</name>
</gene>
<feature type="compositionally biased region" description="Polar residues" evidence="1">
    <location>
        <begin position="26"/>
        <end position="42"/>
    </location>
</feature>
<keyword evidence="3" id="KW-1185">Reference proteome</keyword>
<feature type="region of interest" description="Disordered" evidence="1">
    <location>
        <begin position="320"/>
        <end position="339"/>
    </location>
</feature>
<reference evidence="2" key="1">
    <citation type="submission" date="2023-10" db="EMBL/GenBank/DDBJ databases">
        <authorList>
            <person name="Chen Y."/>
            <person name="Shah S."/>
            <person name="Dougan E. K."/>
            <person name="Thang M."/>
            <person name="Chan C."/>
        </authorList>
    </citation>
    <scope>NUCLEOTIDE SEQUENCE [LARGE SCALE GENOMIC DNA]</scope>
</reference>
<name>A0ABN9QW50_9DINO</name>
<feature type="compositionally biased region" description="Gly residues" evidence="1">
    <location>
        <begin position="328"/>
        <end position="339"/>
    </location>
</feature>
<proteinExistence type="predicted"/>
<accession>A0ABN9QW50</accession>
<feature type="region of interest" description="Disordered" evidence="1">
    <location>
        <begin position="1"/>
        <end position="49"/>
    </location>
</feature>
<feature type="compositionally biased region" description="Low complexity" evidence="1">
    <location>
        <begin position="1"/>
        <end position="20"/>
    </location>
</feature>